<reference evidence="2" key="1">
    <citation type="journal article" date="2019" name="BMC Genomics">
        <title>A new reference genome for Sorghum bicolor reveals high levels of sequence similarity between sweet and grain genotypes: implications for the genetics of sugar metabolism.</title>
        <authorList>
            <person name="Cooper E.A."/>
            <person name="Brenton Z.W."/>
            <person name="Flinn B.S."/>
            <person name="Jenkins J."/>
            <person name="Shu S."/>
            <person name="Flowers D."/>
            <person name="Luo F."/>
            <person name="Wang Y."/>
            <person name="Xia P."/>
            <person name="Barry K."/>
            <person name="Daum C."/>
            <person name="Lipzen A."/>
            <person name="Yoshinaga Y."/>
            <person name="Schmutz J."/>
            <person name="Saski C."/>
            <person name="Vermerris W."/>
            <person name="Kresovich S."/>
        </authorList>
    </citation>
    <scope>NUCLEOTIDE SEQUENCE</scope>
</reference>
<feature type="region of interest" description="Disordered" evidence="1">
    <location>
        <begin position="1"/>
        <end position="125"/>
    </location>
</feature>
<evidence type="ECO:0000313" key="3">
    <source>
        <dbReference type="Proteomes" id="UP000807115"/>
    </source>
</evidence>
<sequence length="125" mass="13407">MAIYTDGVRNPSPPLPSPEPSRSRRSNSSPRHSFPAPTPTPDDPGGPRPRLACPPPRRLPFPTLLGGHTRPKPHLAWTPHRPATPARSAPRPARPAATLSRRLLGGASTSGAVRSPRCRESPSPY</sequence>
<protein>
    <submittedName>
        <fullName evidence="2">Uncharacterized protein</fullName>
    </submittedName>
</protein>
<comment type="caution">
    <text evidence="2">The sequence shown here is derived from an EMBL/GenBank/DDBJ whole genome shotgun (WGS) entry which is preliminary data.</text>
</comment>
<feature type="compositionally biased region" description="Low complexity" evidence="1">
    <location>
        <begin position="26"/>
        <end position="35"/>
    </location>
</feature>
<organism evidence="2 3">
    <name type="scientific">Sorghum bicolor</name>
    <name type="common">Sorghum</name>
    <name type="synonym">Sorghum vulgare</name>
    <dbReference type="NCBI Taxonomy" id="4558"/>
    <lineage>
        <taxon>Eukaryota</taxon>
        <taxon>Viridiplantae</taxon>
        <taxon>Streptophyta</taxon>
        <taxon>Embryophyta</taxon>
        <taxon>Tracheophyta</taxon>
        <taxon>Spermatophyta</taxon>
        <taxon>Magnoliopsida</taxon>
        <taxon>Liliopsida</taxon>
        <taxon>Poales</taxon>
        <taxon>Poaceae</taxon>
        <taxon>PACMAD clade</taxon>
        <taxon>Panicoideae</taxon>
        <taxon>Andropogonodae</taxon>
        <taxon>Andropogoneae</taxon>
        <taxon>Sorghinae</taxon>
        <taxon>Sorghum</taxon>
    </lineage>
</organism>
<evidence type="ECO:0000256" key="1">
    <source>
        <dbReference type="SAM" id="MobiDB-lite"/>
    </source>
</evidence>
<dbReference type="Proteomes" id="UP000807115">
    <property type="component" value="Chromosome 7"/>
</dbReference>
<feature type="compositionally biased region" description="Low complexity" evidence="1">
    <location>
        <begin position="78"/>
        <end position="104"/>
    </location>
</feature>
<proteinExistence type="predicted"/>
<dbReference type="EMBL" id="CM027686">
    <property type="protein sequence ID" value="KAG0524263.1"/>
    <property type="molecule type" value="Genomic_DNA"/>
</dbReference>
<gene>
    <name evidence="2" type="ORF">BDA96_07G195800</name>
</gene>
<feature type="compositionally biased region" description="Pro residues" evidence="1">
    <location>
        <begin position="36"/>
        <end position="59"/>
    </location>
</feature>
<accession>A0A921UAG4</accession>
<evidence type="ECO:0000313" key="2">
    <source>
        <dbReference type="EMBL" id="KAG0524263.1"/>
    </source>
</evidence>
<reference evidence="2" key="2">
    <citation type="submission" date="2020-10" db="EMBL/GenBank/DDBJ databases">
        <authorList>
            <person name="Cooper E.A."/>
            <person name="Brenton Z.W."/>
            <person name="Flinn B.S."/>
            <person name="Jenkins J."/>
            <person name="Shu S."/>
            <person name="Flowers D."/>
            <person name="Luo F."/>
            <person name="Wang Y."/>
            <person name="Xia P."/>
            <person name="Barry K."/>
            <person name="Daum C."/>
            <person name="Lipzen A."/>
            <person name="Yoshinaga Y."/>
            <person name="Schmutz J."/>
            <person name="Saski C."/>
            <person name="Vermerris W."/>
            <person name="Kresovich S."/>
        </authorList>
    </citation>
    <scope>NUCLEOTIDE SEQUENCE</scope>
</reference>
<name>A0A921UAG4_SORBI</name>
<dbReference type="AlphaFoldDB" id="A0A921UAG4"/>